<dbReference type="CDD" id="cd23823">
    <property type="entry name" value="RWD_GCN2"/>
    <property type="match status" value="1"/>
</dbReference>
<dbReference type="Pfam" id="PF05773">
    <property type="entry name" value="RWD"/>
    <property type="match status" value="1"/>
</dbReference>
<evidence type="ECO:0000313" key="4">
    <source>
        <dbReference type="Proteomes" id="UP001244341"/>
    </source>
</evidence>
<dbReference type="InterPro" id="IPR032378">
    <property type="entry name" value="ZC3H15/TMA46_C"/>
</dbReference>
<dbReference type="Proteomes" id="UP001244341">
    <property type="component" value="Chromosome 14b"/>
</dbReference>
<proteinExistence type="predicted"/>
<feature type="compositionally biased region" description="Acidic residues" evidence="1">
    <location>
        <begin position="214"/>
        <end position="257"/>
    </location>
</feature>
<sequence length="265" mass="28675">MELEALQAIFPDDLDEFEGNTPADWPQQHGKMWAVNINPSAEVGADDEDAEPELQMQLVFAHTPTYPDEPPCIRLRSVRGLGDAELAEATAELQQHIADSMGMAMIYNLVTAAQEWLAARLAAGPAGSGLDPEAEERRKRDEAEAARAAARAHGTPVTAELFEAWRKKFEAEALAKVQLGEGSKAAADGAAAGRMSGKAWFLAQMAAGKVVSESSEEEDGEEDGEEDAYEGDGEEELLDDDEDEDIDYEDDDDDGLLDEYLASKA</sequence>
<feature type="domain" description="RWD" evidence="2">
    <location>
        <begin position="1"/>
        <end position="120"/>
    </location>
</feature>
<evidence type="ECO:0000259" key="2">
    <source>
        <dbReference type="PROSITE" id="PS50908"/>
    </source>
</evidence>
<name>A0ABY8ULX3_TETOB</name>
<dbReference type="SMART" id="SM00591">
    <property type="entry name" value="RWD"/>
    <property type="match status" value="1"/>
</dbReference>
<dbReference type="PANTHER" id="PTHR12292">
    <property type="entry name" value="RWD DOMAIN-CONTAINING PROTEIN"/>
    <property type="match status" value="1"/>
</dbReference>
<feature type="compositionally biased region" description="Basic and acidic residues" evidence="1">
    <location>
        <begin position="135"/>
        <end position="145"/>
    </location>
</feature>
<dbReference type="Gene3D" id="3.10.110.10">
    <property type="entry name" value="Ubiquitin Conjugating Enzyme"/>
    <property type="match status" value="1"/>
</dbReference>
<dbReference type="Pfam" id="PF16543">
    <property type="entry name" value="DFRP_C"/>
    <property type="match status" value="1"/>
</dbReference>
<dbReference type="InterPro" id="IPR016135">
    <property type="entry name" value="UBQ-conjugating_enzyme/RWD"/>
</dbReference>
<gene>
    <name evidence="3" type="ORF">OEZ85_004363</name>
</gene>
<feature type="region of interest" description="Disordered" evidence="1">
    <location>
        <begin position="124"/>
        <end position="153"/>
    </location>
</feature>
<dbReference type="SUPFAM" id="SSF54495">
    <property type="entry name" value="UBC-like"/>
    <property type="match status" value="1"/>
</dbReference>
<dbReference type="EMBL" id="CP126221">
    <property type="protein sequence ID" value="WIA22009.1"/>
    <property type="molecule type" value="Genomic_DNA"/>
</dbReference>
<feature type="region of interest" description="Disordered" evidence="1">
    <location>
        <begin position="209"/>
        <end position="265"/>
    </location>
</feature>
<organism evidence="3 4">
    <name type="scientific">Tetradesmus obliquus</name>
    <name type="common">Green alga</name>
    <name type="synonym">Acutodesmus obliquus</name>
    <dbReference type="NCBI Taxonomy" id="3088"/>
    <lineage>
        <taxon>Eukaryota</taxon>
        <taxon>Viridiplantae</taxon>
        <taxon>Chlorophyta</taxon>
        <taxon>core chlorophytes</taxon>
        <taxon>Chlorophyceae</taxon>
        <taxon>CS clade</taxon>
        <taxon>Sphaeropleales</taxon>
        <taxon>Scenedesmaceae</taxon>
        <taxon>Tetradesmus</taxon>
    </lineage>
</organism>
<evidence type="ECO:0000256" key="1">
    <source>
        <dbReference type="SAM" id="MobiDB-lite"/>
    </source>
</evidence>
<dbReference type="InterPro" id="IPR040213">
    <property type="entry name" value="GIR2-like"/>
</dbReference>
<dbReference type="PROSITE" id="PS50908">
    <property type="entry name" value="RWD"/>
    <property type="match status" value="1"/>
</dbReference>
<reference evidence="3 4" key="1">
    <citation type="submission" date="2023-05" db="EMBL/GenBank/DDBJ databases">
        <title>A 100% complete, gapless, phased diploid assembly of the Scenedesmus obliquus UTEX 3031 genome.</title>
        <authorList>
            <person name="Biondi T.C."/>
            <person name="Hanschen E.R."/>
            <person name="Kwon T."/>
            <person name="Eng W."/>
            <person name="Kruse C.P.S."/>
            <person name="Koehler S.I."/>
            <person name="Kunde Y."/>
            <person name="Gleasner C.D."/>
            <person name="You Mak K.T."/>
            <person name="Polle J."/>
            <person name="Hovde B.T."/>
            <person name="Starkenburg S.R."/>
        </authorList>
    </citation>
    <scope>NUCLEOTIDE SEQUENCE [LARGE SCALE GENOMIC DNA]</scope>
    <source>
        <strain evidence="3 4">DOE0152z</strain>
    </source>
</reference>
<protein>
    <recommendedName>
        <fullName evidence="2">RWD domain-containing protein</fullName>
    </recommendedName>
</protein>
<dbReference type="InterPro" id="IPR006575">
    <property type="entry name" value="RWD_dom"/>
</dbReference>
<evidence type="ECO:0000313" key="3">
    <source>
        <dbReference type="EMBL" id="WIA22009.1"/>
    </source>
</evidence>
<keyword evidence="4" id="KW-1185">Reference proteome</keyword>
<accession>A0ABY8ULX3</accession>